<evidence type="ECO:0000313" key="2">
    <source>
        <dbReference type="Proteomes" id="UP001066276"/>
    </source>
</evidence>
<feature type="non-terminal residue" evidence="1">
    <location>
        <position position="1"/>
    </location>
</feature>
<gene>
    <name evidence="1" type="ORF">NDU88_002664</name>
</gene>
<protein>
    <submittedName>
        <fullName evidence="1">Uncharacterized protein</fullName>
    </submittedName>
</protein>
<feature type="non-terminal residue" evidence="1">
    <location>
        <position position="58"/>
    </location>
</feature>
<accession>A0AAV7VZY6</accession>
<dbReference type="EMBL" id="JANPWB010000002">
    <property type="protein sequence ID" value="KAJ1207273.1"/>
    <property type="molecule type" value="Genomic_DNA"/>
</dbReference>
<dbReference type="AlphaFoldDB" id="A0AAV7VZY6"/>
<reference evidence="1" key="1">
    <citation type="journal article" date="2022" name="bioRxiv">
        <title>Sequencing and chromosome-scale assembly of the giantPleurodeles waltlgenome.</title>
        <authorList>
            <person name="Brown T."/>
            <person name="Elewa A."/>
            <person name="Iarovenko S."/>
            <person name="Subramanian E."/>
            <person name="Araus A.J."/>
            <person name="Petzold A."/>
            <person name="Susuki M."/>
            <person name="Suzuki K.-i.T."/>
            <person name="Hayashi T."/>
            <person name="Toyoda A."/>
            <person name="Oliveira C."/>
            <person name="Osipova E."/>
            <person name="Leigh N.D."/>
            <person name="Simon A."/>
            <person name="Yun M.H."/>
        </authorList>
    </citation>
    <scope>NUCLEOTIDE SEQUENCE</scope>
    <source>
        <strain evidence="1">20211129_DDA</strain>
        <tissue evidence="1">Liver</tissue>
    </source>
</reference>
<comment type="caution">
    <text evidence="1">The sequence shown here is derived from an EMBL/GenBank/DDBJ whole genome shotgun (WGS) entry which is preliminary data.</text>
</comment>
<proteinExistence type="predicted"/>
<name>A0AAV7VZY6_PLEWA</name>
<dbReference type="Proteomes" id="UP001066276">
    <property type="component" value="Chromosome 1_2"/>
</dbReference>
<sequence length="58" mass="5926">CGKKGDVDIAGLLVKTPGVGSFKLSSLRRFSAFPIIVEGMLSSAAALRNCSQPLGASC</sequence>
<organism evidence="1 2">
    <name type="scientific">Pleurodeles waltl</name>
    <name type="common">Iberian ribbed newt</name>
    <dbReference type="NCBI Taxonomy" id="8319"/>
    <lineage>
        <taxon>Eukaryota</taxon>
        <taxon>Metazoa</taxon>
        <taxon>Chordata</taxon>
        <taxon>Craniata</taxon>
        <taxon>Vertebrata</taxon>
        <taxon>Euteleostomi</taxon>
        <taxon>Amphibia</taxon>
        <taxon>Batrachia</taxon>
        <taxon>Caudata</taxon>
        <taxon>Salamandroidea</taxon>
        <taxon>Salamandridae</taxon>
        <taxon>Pleurodelinae</taxon>
        <taxon>Pleurodeles</taxon>
    </lineage>
</organism>
<keyword evidence="2" id="KW-1185">Reference proteome</keyword>
<evidence type="ECO:0000313" key="1">
    <source>
        <dbReference type="EMBL" id="KAJ1207273.1"/>
    </source>
</evidence>